<feature type="binding site" evidence="11">
    <location>
        <position position="118"/>
    </location>
    <ligand>
        <name>ATP</name>
        <dbReference type="ChEBI" id="CHEBI:30616"/>
    </ligand>
</feature>
<reference evidence="16 17" key="1">
    <citation type="journal article" date="2005" name="Nature">
        <title>The map-based sequence of the rice genome.</title>
        <authorList>
            <consortium name="International rice genome sequencing project (IRGSP)"/>
            <person name="Matsumoto T."/>
            <person name="Wu J."/>
            <person name="Kanamori H."/>
            <person name="Katayose Y."/>
            <person name="Fujisawa M."/>
            <person name="Namiki N."/>
            <person name="Mizuno H."/>
            <person name="Yamamoto K."/>
            <person name="Antonio B.A."/>
            <person name="Baba T."/>
            <person name="Sakata K."/>
            <person name="Nagamura Y."/>
            <person name="Aoki H."/>
            <person name="Arikawa K."/>
            <person name="Arita K."/>
            <person name="Bito T."/>
            <person name="Chiden Y."/>
            <person name="Fujitsuka N."/>
            <person name="Fukunaka R."/>
            <person name="Hamada M."/>
            <person name="Harada C."/>
            <person name="Hayashi A."/>
            <person name="Hijishita S."/>
            <person name="Honda M."/>
            <person name="Hosokawa S."/>
            <person name="Ichikawa Y."/>
            <person name="Idonuma A."/>
            <person name="Iijima M."/>
            <person name="Ikeda M."/>
            <person name="Ikeno M."/>
            <person name="Ito K."/>
            <person name="Ito S."/>
            <person name="Ito T."/>
            <person name="Ito Y."/>
            <person name="Ito Y."/>
            <person name="Iwabuchi A."/>
            <person name="Kamiya K."/>
            <person name="Karasawa W."/>
            <person name="Kurita K."/>
            <person name="Katagiri S."/>
            <person name="Kikuta A."/>
            <person name="Kobayashi H."/>
            <person name="Kobayashi N."/>
            <person name="Machita K."/>
            <person name="Maehara T."/>
            <person name="Masukawa M."/>
            <person name="Mizubayashi T."/>
            <person name="Mukai Y."/>
            <person name="Nagasaki H."/>
            <person name="Nagata Y."/>
            <person name="Naito S."/>
            <person name="Nakashima M."/>
            <person name="Nakama Y."/>
            <person name="Nakamichi Y."/>
            <person name="Nakamura M."/>
            <person name="Meguro A."/>
            <person name="Negishi M."/>
            <person name="Ohta I."/>
            <person name="Ohta T."/>
            <person name="Okamoto M."/>
            <person name="Ono N."/>
            <person name="Saji S."/>
            <person name="Sakaguchi M."/>
            <person name="Sakai K."/>
            <person name="Shibata M."/>
            <person name="Shimokawa T."/>
            <person name="Song J."/>
            <person name="Takazaki Y."/>
            <person name="Terasawa K."/>
            <person name="Tsugane M."/>
            <person name="Tsuji K."/>
            <person name="Ueda S."/>
            <person name="Waki K."/>
            <person name="Yamagata H."/>
            <person name="Yamamoto M."/>
            <person name="Yamamoto S."/>
            <person name="Yamane H."/>
            <person name="Yoshiki S."/>
            <person name="Yoshihara R."/>
            <person name="Yukawa K."/>
            <person name="Zhong H."/>
            <person name="Yano M."/>
            <person name="Yuan Q."/>
            <person name="Ouyang S."/>
            <person name="Liu J."/>
            <person name="Jones K.M."/>
            <person name="Gansberger K."/>
            <person name="Moffat K."/>
            <person name="Hill J."/>
            <person name="Bera J."/>
            <person name="Fadrosh D."/>
            <person name="Jin S."/>
            <person name="Johri S."/>
            <person name="Kim M."/>
            <person name="Overton L."/>
            <person name="Reardon M."/>
            <person name="Tsitrin T."/>
            <person name="Vuong H."/>
            <person name="Weaver B."/>
            <person name="Ciecko A."/>
            <person name="Tallon L."/>
            <person name="Jackson J."/>
            <person name="Pai G."/>
            <person name="Aken S.V."/>
            <person name="Utterback T."/>
            <person name="Reidmuller S."/>
            <person name="Feldblyum T."/>
            <person name="Hsiao J."/>
            <person name="Zismann V."/>
            <person name="Iobst S."/>
            <person name="de Vazeille A.R."/>
            <person name="Buell C.R."/>
            <person name="Ying K."/>
            <person name="Li Y."/>
            <person name="Lu T."/>
            <person name="Huang Y."/>
            <person name="Zhao Q."/>
            <person name="Feng Q."/>
            <person name="Zhang L."/>
            <person name="Zhu J."/>
            <person name="Weng Q."/>
            <person name="Mu J."/>
            <person name="Lu Y."/>
            <person name="Fan D."/>
            <person name="Liu Y."/>
            <person name="Guan J."/>
            <person name="Zhang Y."/>
            <person name="Yu S."/>
            <person name="Liu X."/>
            <person name="Zhang Y."/>
            <person name="Hong G."/>
            <person name="Han B."/>
            <person name="Choisne N."/>
            <person name="Demange N."/>
            <person name="Orjeda G."/>
            <person name="Samain S."/>
            <person name="Cattolico L."/>
            <person name="Pelletier E."/>
            <person name="Couloux A."/>
            <person name="Segurens B."/>
            <person name="Wincker P."/>
            <person name="D'Hont A."/>
            <person name="Scarpelli C."/>
            <person name="Weissenbach J."/>
            <person name="Salanoubat M."/>
            <person name="Quetier F."/>
            <person name="Yu Y."/>
            <person name="Kim H.R."/>
            <person name="Rambo T."/>
            <person name="Currie J."/>
            <person name="Collura K."/>
            <person name="Luo M."/>
            <person name="Yang T."/>
            <person name="Ammiraju J.S.S."/>
            <person name="Engler F."/>
            <person name="Soderlund C."/>
            <person name="Wing R.A."/>
            <person name="Palmer L.E."/>
            <person name="de la Bastide M."/>
            <person name="Spiegel L."/>
            <person name="Nascimento L."/>
            <person name="Zutavern T."/>
            <person name="O'Shaughnessy A."/>
            <person name="Dike S."/>
            <person name="Dedhia N."/>
            <person name="Preston R."/>
            <person name="Balija V."/>
            <person name="McCombie W.R."/>
            <person name="Chow T."/>
            <person name="Chen H."/>
            <person name="Chung M."/>
            <person name="Chen C."/>
            <person name="Shaw J."/>
            <person name="Wu H."/>
            <person name="Hsiao K."/>
            <person name="Chao Y."/>
            <person name="Chu M."/>
            <person name="Cheng C."/>
            <person name="Hour A."/>
            <person name="Lee P."/>
            <person name="Lin S."/>
            <person name="Lin Y."/>
            <person name="Liou J."/>
            <person name="Liu S."/>
            <person name="Hsing Y."/>
            <person name="Raghuvanshi S."/>
            <person name="Mohanty A."/>
            <person name="Bharti A.K."/>
            <person name="Gaur A."/>
            <person name="Gupta V."/>
            <person name="Kumar D."/>
            <person name="Ravi V."/>
            <person name="Vij S."/>
            <person name="Kapur A."/>
            <person name="Khurana P."/>
            <person name="Khurana P."/>
            <person name="Khurana J.P."/>
            <person name="Tyagi A.K."/>
            <person name="Gaikwad K."/>
            <person name="Singh A."/>
            <person name="Dalal V."/>
            <person name="Srivastava S."/>
            <person name="Dixit A."/>
            <person name="Pal A.K."/>
            <person name="Ghazi I.A."/>
            <person name="Yadav M."/>
            <person name="Pandit A."/>
            <person name="Bhargava A."/>
            <person name="Sureshbabu K."/>
            <person name="Batra K."/>
            <person name="Sharma T.R."/>
            <person name="Mohapatra T."/>
            <person name="Singh N.K."/>
            <person name="Messing J."/>
            <person name="Nelson A.B."/>
            <person name="Fuks G."/>
            <person name="Kavchok S."/>
            <person name="Keizer G."/>
            <person name="Linton E."/>
            <person name="Llaca V."/>
            <person name="Song R."/>
            <person name="Tanyolac B."/>
            <person name="Young S."/>
            <person name="Ho-Il K."/>
            <person name="Hahn J.H."/>
            <person name="Sangsakoo G."/>
            <person name="Vanavichit A."/>
            <person name="de Mattos Luiz.A.T."/>
            <person name="Zimmer P.D."/>
            <person name="Malone G."/>
            <person name="Dellagostin O."/>
            <person name="de Oliveira A.C."/>
            <person name="Bevan M."/>
            <person name="Bancroft I."/>
            <person name="Minx P."/>
            <person name="Cordum H."/>
            <person name="Wilson R."/>
            <person name="Cheng Z."/>
            <person name="Jin W."/>
            <person name="Jiang J."/>
            <person name="Leong S.A."/>
            <person name="Iwama H."/>
            <person name="Gojobori T."/>
            <person name="Itoh T."/>
            <person name="Niimura Y."/>
            <person name="Fujii Y."/>
            <person name="Habara T."/>
            <person name="Sakai H."/>
            <person name="Sato Y."/>
            <person name="Wilson G."/>
            <person name="Kumar K."/>
            <person name="McCouch S."/>
            <person name="Juretic N."/>
            <person name="Hoen D."/>
            <person name="Wright S."/>
            <person name="Bruskiewich R."/>
            <person name="Bureau T."/>
            <person name="Miyao A."/>
            <person name="Hirochika H."/>
            <person name="Nishikawa T."/>
            <person name="Kadowaki K."/>
            <person name="Sugiura M."/>
            <person name="Burr B."/>
            <person name="Sasaki T."/>
        </authorList>
    </citation>
    <scope>NUCLEOTIDE SEQUENCE [LARGE SCALE GENOMIC DNA]</scope>
    <source>
        <strain evidence="17">cv. Nipponbare</strain>
    </source>
</reference>
<dbReference type="InterPro" id="IPR001245">
    <property type="entry name" value="Ser-Thr/Tyr_kinase_cat_dom"/>
</dbReference>
<dbReference type="PROSITE" id="PS00107">
    <property type="entry name" value="PROTEIN_KINASE_ATP"/>
    <property type="match status" value="1"/>
</dbReference>
<dbReference type="SMART" id="SM00220">
    <property type="entry name" value="S_TKc"/>
    <property type="match status" value="1"/>
</dbReference>
<dbReference type="PANTHER" id="PTHR27005">
    <property type="entry name" value="WALL-ASSOCIATED RECEPTOR KINASE-LIKE 21"/>
    <property type="match status" value="1"/>
</dbReference>
<name>C7IZ88_ORYSJ</name>
<keyword evidence="7" id="KW-0418">Kinase</keyword>
<evidence type="ECO:0000256" key="1">
    <source>
        <dbReference type="ARBA" id="ARBA00004479"/>
    </source>
</evidence>
<comment type="similarity">
    <text evidence="12">Belongs to the protein kinase superfamily.</text>
</comment>
<dbReference type="FunFam" id="1.10.510.10:FF:000084">
    <property type="entry name" value="Wall-associated receptor kinase 2"/>
    <property type="match status" value="1"/>
</dbReference>
<dbReference type="Pfam" id="PF07714">
    <property type="entry name" value="PK_Tyr_Ser-Thr"/>
    <property type="match status" value="1"/>
</dbReference>
<evidence type="ECO:0000259" key="15">
    <source>
        <dbReference type="PROSITE" id="PS50011"/>
    </source>
</evidence>
<evidence type="ECO:0000256" key="7">
    <source>
        <dbReference type="ARBA" id="ARBA00022777"/>
    </source>
</evidence>
<accession>C7IZ88</accession>
<dbReference type="InterPro" id="IPR000719">
    <property type="entry name" value="Prot_kinase_dom"/>
</dbReference>
<keyword evidence="3" id="KW-0808">Transferase</keyword>
<dbReference type="InterPro" id="IPR008271">
    <property type="entry name" value="Ser/Thr_kinase_AS"/>
</dbReference>
<dbReference type="PROSITE" id="PS00108">
    <property type="entry name" value="PROTEIN_KINASE_ST"/>
    <property type="match status" value="1"/>
</dbReference>
<comment type="subcellular location">
    <subcellularLocation>
        <location evidence="1">Membrane</location>
        <topology evidence="1">Single-pass type I membrane protein</topology>
    </subcellularLocation>
</comment>
<keyword evidence="4 14" id="KW-0812">Transmembrane</keyword>
<dbReference type="KEGG" id="dosa:Os02g0807800"/>
<evidence type="ECO:0000256" key="11">
    <source>
        <dbReference type="PROSITE-ProRule" id="PRU10141"/>
    </source>
</evidence>
<evidence type="ECO:0000313" key="17">
    <source>
        <dbReference type="Proteomes" id="UP000000763"/>
    </source>
</evidence>
<evidence type="ECO:0000256" key="9">
    <source>
        <dbReference type="ARBA" id="ARBA00022989"/>
    </source>
</evidence>
<dbReference type="Proteomes" id="UP000000763">
    <property type="component" value="Chromosome 2"/>
</dbReference>
<keyword evidence="8 11" id="KW-0067">ATP-binding</keyword>
<keyword evidence="5" id="KW-0732">Signal</keyword>
<organism evidence="16 17">
    <name type="scientific">Oryza sativa subsp. japonica</name>
    <name type="common">Rice</name>
    <dbReference type="NCBI Taxonomy" id="39947"/>
    <lineage>
        <taxon>Eukaryota</taxon>
        <taxon>Viridiplantae</taxon>
        <taxon>Streptophyta</taxon>
        <taxon>Embryophyta</taxon>
        <taxon>Tracheophyta</taxon>
        <taxon>Spermatophyta</taxon>
        <taxon>Magnoliopsida</taxon>
        <taxon>Liliopsida</taxon>
        <taxon>Poales</taxon>
        <taxon>Poaceae</taxon>
        <taxon>BOP clade</taxon>
        <taxon>Oryzoideae</taxon>
        <taxon>Oryzeae</taxon>
        <taxon>Oryzinae</taxon>
        <taxon>Oryza</taxon>
        <taxon>Oryza sativa</taxon>
    </lineage>
</organism>
<gene>
    <name evidence="16" type="ordered locus">Os02g0807800</name>
</gene>
<evidence type="ECO:0000256" key="5">
    <source>
        <dbReference type="ARBA" id="ARBA00022729"/>
    </source>
</evidence>
<evidence type="ECO:0000256" key="2">
    <source>
        <dbReference type="ARBA" id="ARBA00022527"/>
    </source>
</evidence>
<feature type="domain" description="Protein kinase" evidence="15">
    <location>
        <begin position="89"/>
        <end position="364"/>
    </location>
</feature>
<dbReference type="CDD" id="cd14066">
    <property type="entry name" value="STKc_IRAK"/>
    <property type="match status" value="1"/>
</dbReference>
<evidence type="ECO:0000256" key="8">
    <source>
        <dbReference type="ARBA" id="ARBA00022840"/>
    </source>
</evidence>
<evidence type="ECO:0000256" key="14">
    <source>
        <dbReference type="SAM" id="Phobius"/>
    </source>
</evidence>
<reference evidence="17" key="2">
    <citation type="journal article" date="2008" name="Nucleic Acids Res.">
        <title>The rice annotation project database (RAP-DB): 2008 update.</title>
        <authorList>
            <consortium name="The rice annotation project (RAP)"/>
        </authorList>
    </citation>
    <scope>GENOME REANNOTATION</scope>
    <source>
        <strain evidence="17">cv. Nipponbare</strain>
    </source>
</reference>
<dbReference type="GO" id="GO:0005524">
    <property type="term" value="F:ATP binding"/>
    <property type="evidence" value="ECO:0007669"/>
    <property type="project" value="UniProtKB-UniRule"/>
</dbReference>
<dbReference type="GO" id="GO:0007166">
    <property type="term" value="P:cell surface receptor signaling pathway"/>
    <property type="evidence" value="ECO:0007669"/>
    <property type="project" value="InterPro"/>
</dbReference>
<sequence length="414" mass="46261">MKKTFFPFYCAPGLTIGIGVGSGAGLLAMAFGAVFLTRKIKNRRANMLRQMFFKQNRGHLLQQLVSQNTDIAERMIIPLAELEKATNKFDESREIGGGGHGTVYKGILSDLHVVAIKKSKVAIQREIDEFINEVAILSQINHRNVVKLFGCCLETEVSLLIYEFISNGTLYHHLHVEGPLSLSWEDRLRIATETARALGYLHSAVSFPIIHRDIKSHNILLDGSLTAKVSDFGASRCIPAEQTGVTTVIQGTLGYLDPMYSYTGRLTEKSDVFSFGVVLIELLTRKKPYSYRSPEDDGLVSHFTTLLTRDNLGHILDPQVVEEGGKEVKEVALLAVACVKLKAEERPTMRQVEMTLESIRSLFLQQEAIHSMANKSSKENHVSMSYPANEGTSMESTKQYSLEEEYLLSSRYPR</sequence>
<dbReference type="SUPFAM" id="SSF56112">
    <property type="entry name" value="Protein kinase-like (PK-like)"/>
    <property type="match status" value="1"/>
</dbReference>
<protein>
    <submittedName>
        <fullName evidence="16">Os02g0807800 protein</fullName>
    </submittedName>
</protein>
<feature type="region of interest" description="Disordered" evidence="13">
    <location>
        <begin position="374"/>
        <end position="414"/>
    </location>
</feature>
<evidence type="ECO:0000256" key="4">
    <source>
        <dbReference type="ARBA" id="ARBA00022692"/>
    </source>
</evidence>
<proteinExistence type="inferred from homology"/>
<dbReference type="EMBL" id="AP008208">
    <property type="protein sequence ID" value="BAH91926.1"/>
    <property type="molecule type" value="Genomic_DNA"/>
</dbReference>
<keyword evidence="2 12" id="KW-0723">Serine/threonine-protein kinase</keyword>
<dbReference type="PANTHER" id="PTHR27005:SF209">
    <property type="entry name" value="OS09G0561500 PROTEIN"/>
    <property type="match status" value="1"/>
</dbReference>
<evidence type="ECO:0000256" key="3">
    <source>
        <dbReference type="ARBA" id="ARBA00022679"/>
    </source>
</evidence>
<feature type="transmembrane region" description="Helical" evidence="14">
    <location>
        <begin position="6"/>
        <end position="37"/>
    </location>
</feature>
<dbReference type="FunFam" id="3.30.200.20:FF:000043">
    <property type="entry name" value="Wall-associated receptor kinase 2"/>
    <property type="match status" value="1"/>
</dbReference>
<dbReference type="InterPro" id="IPR011009">
    <property type="entry name" value="Kinase-like_dom_sf"/>
</dbReference>
<dbReference type="InterPro" id="IPR017441">
    <property type="entry name" value="Protein_kinase_ATP_BS"/>
</dbReference>
<feature type="compositionally biased region" description="Polar residues" evidence="13">
    <location>
        <begin position="390"/>
        <end position="400"/>
    </location>
</feature>
<keyword evidence="10 14" id="KW-0472">Membrane</keyword>
<evidence type="ECO:0000256" key="13">
    <source>
        <dbReference type="SAM" id="MobiDB-lite"/>
    </source>
</evidence>
<evidence type="ECO:0000256" key="12">
    <source>
        <dbReference type="RuleBase" id="RU000304"/>
    </source>
</evidence>
<dbReference type="InterPro" id="IPR045274">
    <property type="entry name" value="WAK-like"/>
</dbReference>
<keyword evidence="6 11" id="KW-0547">Nucleotide-binding</keyword>
<dbReference type="Gene3D" id="3.30.200.20">
    <property type="entry name" value="Phosphorylase Kinase, domain 1"/>
    <property type="match status" value="1"/>
</dbReference>
<dbReference type="PROSITE" id="PS50011">
    <property type="entry name" value="PROTEIN_KINASE_DOM"/>
    <property type="match status" value="1"/>
</dbReference>
<evidence type="ECO:0000256" key="6">
    <source>
        <dbReference type="ARBA" id="ARBA00022741"/>
    </source>
</evidence>
<dbReference type="GO" id="GO:0004674">
    <property type="term" value="F:protein serine/threonine kinase activity"/>
    <property type="evidence" value="ECO:0007669"/>
    <property type="project" value="UniProtKB-KW"/>
</dbReference>
<dbReference type="GO" id="GO:0016020">
    <property type="term" value="C:membrane"/>
    <property type="evidence" value="ECO:0007669"/>
    <property type="project" value="UniProtKB-SubCell"/>
</dbReference>
<evidence type="ECO:0000256" key="10">
    <source>
        <dbReference type="ARBA" id="ARBA00023136"/>
    </source>
</evidence>
<dbReference type="Gene3D" id="1.10.510.10">
    <property type="entry name" value="Transferase(Phosphotransferase) domain 1"/>
    <property type="match status" value="1"/>
</dbReference>
<keyword evidence="9 14" id="KW-1133">Transmembrane helix</keyword>
<dbReference type="AlphaFoldDB" id="C7IZ88"/>
<evidence type="ECO:0000313" key="16">
    <source>
        <dbReference type="EMBL" id="BAH91926.1"/>
    </source>
</evidence>